<dbReference type="EMBL" id="JABSTU010000003">
    <property type="protein sequence ID" value="KAH8035688.1"/>
    <property type="molecule type" value="Genomic_DNA"/>
</dbReference>
<gene>
    <name evidence="1" type="ORF">HPB51_007932</name>
</gene>
<dbReference type="AlphaFoldDB" id="A0A9J6ENS3"/>
<proteinExistence type="predicted"/>
<sequence length="278" mass="30986">MKHEVSRRQLNINWSTRKGGRDRFATTNVQGYPVTTAEYLVNDVCDVRWMSAVWSMQERVPQVEEDVHETSKNGTRAIATTAATRGRVASQVYFARGHVVTGVIDVFQATTANHAGCRGAQSNQMVRQSPEMADVYVQIAHDHVITIGDLNTKKVFHRRQGTTATSVNVDHSSENGTHGPLEAVDTDAAIDSSRISVRTEDRLRELCGLGPLHGLRPPRLPCFLEWLPAKWFPLHHPEPATTRPLMRGHPVRGPHAQTPCVTSSREFRLALSPPPVRR</sequence>
<protein>
    <submittedName>
        <fullName evidence="1">Uncharacterized protein</fullName>
    </submittedName>
</protein>
<evidence type="ECO:0000313" key="1">
    <source>
        <dbReference type="EMBL" id="KAH8035688.1"/>
    </source>
</evidence>
<dbReference type="VEuPathDB" id="VectorBase:LOC119181762"/>
<comment type="caution">
    <text evidence="1">The sequence shown here is derived from an EMBL/GenBank/DDBJ whole genome shotgun (WGS) entry which is preliminary data.</text>
</comment>
<keyword evidence="2" id="KW-1185">Reference proteome</keyword>
<name>A0A9J6ENS3_RHIMP</name>
<evidence type="ECO:0000313" key="2">
    <source>
        <dbReference type="Proteomes" id="UP000821866"/>
    </source>
</evidence>
<organism evidence="1 2">
    <name type="scientific">Rhipicephalus microplus</name>
    <name type="common">Cattle tick</name>
    <name type="synonym">Boophilus microplus</name>
    <dbReference type="NCBI Taxonomy" id="6941"/>
    <lineage>
        <taxon>Eukaryota</taxon>
        <taxon>Metazoa</taxon>
        <taxon>Ecdysozoa</taxon>
        <taxon>Arthropoda</taxon>
        <taxon>Chelicerata</taxon>
        <taxon>Arachnida</taxon>
        <taxon>Acari</taxon>
        <taxon>Parasitiformes</taxon>
        <taxon>Ixodida</taxon>
        <taxon>Ixodoidea</taxon>
        <taxon>Ixodidae</taxon>
        <taxon>Rhipicephalinae</taxon>
        <taxon>Rhipicephalus</taxon>
        <taxon>Boophilus</taxon>
    </lineage>
</organism>
<accession>A0A9J6ENS3</accession>
<reference evidence="1" key="1">
    <citation type="journal article" date="2020" name="Cell">
        <title>Large-Scale Comparative Analyses of Tick Genomes Elucidate Their Genetic Diversity and Vector Capacities.</title>
        <authorList>
            <consortium name="Tick Genome and Microbiome Consortium (TIGMIC)"/>
            <person name="Jia N."/>
            <person name="Wang J."/>
            <person name="Shi W."/>
            <person name="Du L."/>
            <person name="Sun Y."/>
            <person name="Zhan W."/>
            <person name="Jiang J.F."/>
            <person name="Wang Q."/>
            <person name="Zhang B."/>
            <person name="Ji P."/>
            <person name="Bell-Sakyi L."/>
            <person name="Cui X.M."/>
            <person name="Yuan T.T."/>
            <person name="Jiang B.G."/>
            <person name="Yang W.F."/>
            <person name="Lam T.T."/>
            <person name="Chang Q.C."/>
            <person name="Ding S.J."/>
            <person name="Wang X.J."/>
            <person name="Zhu J.G."/>
            <person name="Ruan X.D."/>
            <person name="Zhao L."/>
            <person name="Wei J.T."/>
            <person name="Ye R.Z."/>
            <person name="Que T.C."/>
            <person name="Du C.H."/>
            <person name="Zhou Y.H."/>
            <person name="Cheng J.X."/>
            <person name="Dai P.F."/>
            <person name="Guo W.B."/>
            <person name="Han X.H."/>
            <person name="Huang E.J."/>
            <person name="Li L.F."/>
            <person name="Wei W."/>
            <person name="Gao Y.C."/>
            <person name="Liu J.Z."/>
            <person name="Shao H.Z."/>
            <person name="Wang X."/>
            <person name="Wang C.C."/>
            <person name="Yang T.C."/>
            <person name="Huo Q.B."/>
            <person name="Li W."/>
            <person name="Chen H.Y."/>
            <person name="Chen S.E."/>
            <person name="Zhou L.G."/>
            <person name="Ni X.B."/>
            <person name="Tian J.H."/>
            <person name="Sheng Y."/>
            <person name="Liu T."/>
            <person name="Pan Y.S."/>
            <person name="Xia L.Y."/>
            <person name="Li J."/>
            <person name="Zhao F."/>
            <person name="Cao W.C."/>
        </authorList>
    </citation>
    <scope>NUCLEOTIDE SEQUENCE</scope>
    <source>
        <strain evidence="1">Rmic-2018</strain>
    </source>
</reference>
<dbReference type="Proteomes" id="UP000821866">
    <property type="component" value="Chromosome 11"/>
</dbReference>
<reference evidence="1" key="2">
    <citation type="submission" date="2021-09" db="EMBL/GenBank/DDBJ databases">
        <authorList>
            <person name="Jia N."/>
            <person name="Wang J."/>
            <person name="Shi W."/>
            <person name="Du L."/>
            <person name="Sun Y."/>
            <person name="Zhan W."/>
            <person name="Jiang J."/>
            <person name="Wang Q."/>
            <person name="Zhang B."/>
            <person name="Ji P."/>
            <person name="Sakyi L.B."/>
            <person name="Cui X."/>
            <person name="Yuan T."/>
            <person name="Jiang B."/>
            <person name="Yang W."/>
            <person name="Lam T.T.-Y."/>
            <person name="Chang Q."/>
            <person name="Ding S."/>
            <person name="Wang X."/>
            <person name="Zhu J."/>
            <person name="Ruan X."/>
            <person name="Zhao L."/>
            <person name="Wei J."/>
            <person name="Que T."/>
            <person name="Du C."/>
            <person name="Cheng J."/>
            <person name="Dai P."/>
            <person name="Han X."/>
            <person name="Huang E."/>
            <person name="Gao Y."/>
            <person name="Liu J."/>
            <person name="Shao H."/>
            <person name="Ye R."/>
            <person name="Li L."/>
            <person name="Wei W."/>
            <person name="Wang X."/>
            <person name="Wang C."/>
            <person name="Huo Q."/>
            <person name="Li W."/>
            <person name="Guo W."/>
            <person name="Chen H."/>
            <person name="Chen S."/>
            <person name="Zhou L."/>
            <person name="Zhou L."/>
            <person name="Ni X."/>
            <person name="Tian J."/>
            <person name="Zhou Y."/>
            <person name="Sheng Y."/>
            <person name="Liu T."/>
            <person name="Pan Y."/>
            <person name="Xia L."/>
            <person name="Li J."/>
            <person name="Zhao F."/>
            <person name="Cao W."/>
        </authorList>
    </citation>
    <scope>NUCLEOTIDE SEQUENCE</scope>
    <source>
        <strain evidence="1">Rmic-2018</strain>
        <tissue evidence="1">Larvae</tissue>
    </source>
</reference>